<proteinExistence type="predicted"/>
<dbReference type="PROSITE" id="PS50191">
    <property type="entry name" value="CRAL_TRIO"/>
    <property type="match status" value="1"/>
</dbReference>
<evidence type="ECO:0000313" key="3">
    <source>
        <dbReference type="Proteomes" id="UP001295684"/>
    </source>
</evidence>
<dbReference type="SUPFAM" id="SSF52087">
    <property type="entry name" value="CRAL/TRIO domain"/>
    <property type="match status" value="1"/>
</dbReference>
<dbReference type="SMART" id="SM00516">
    <property type="entry name" value="SEC14"/>
    <property type="match status" value="1"/>
</dbReference>
<dbReference type="CDD" id="cd00170">
    <property type="entry name" value="SEC14"/>
    <property type="match status" value="1"/>
</dbReference>
<comment type="caution">
    <text evidence="2">The sequence shown here is derived from an EMBL/GenBank/DDBJ whole genome shotgun (WGS) entry which is preliminary data.</text>
</comment>
<feature type="domain" description="CRAL-TRIO" evidence="1">
    <location>
        <begin position="154"/>
        <end position="303"/>
    </location>
</feature>
<name>A0AAD1XJB3_EUPCR</name>
<reference evidence="2" key="1">
    <citation type="submission" date="2023-07" db="EMBL/GenBank/DDBJ databases">
        <authorList>
            <consortium name="AG Swart"/>
            <person name="Singh M."/>
            <person name="Singh A."/>
            <person name="Seah K."/>
            <person name="Emmerich C."/>
        </authorList>
    </citation>
    <scope>NUCLEOTIDE SEQUENCE</scope>
    <source>
        <strain evidence="2">DP1</strain>
    </source>
</reference>
<keyword evidence="3" id="KW-1185">Reference proteome</keyword>
<dbReference type="InterPro" id="IPR036273">
    <property type="entry name" value="CRAL/TRIO_N_dom_sf"/>
</dbReference>
<dbReference type="Pfam" id="PF00650">
    <property type="entry name" value="CRAL_TRIO"/>
    <property type="match status" value="1"/>
</dbReference>
<gene>
    <name evidence="2" type="ORF">ECRASSUSDP1_LOCUS15129</name>
</gene>
<dbReference type="InterPro" id="IPR001251">
    <property type="entry name" value="CRAL-TRIO_dom"/>
</dbReference>
<dbReference type="InterPro" id="IPR036865">
    <property type="entry name" value="CRAL-TRIO_dom_sf"/>
</dbReference>
<evidence type="ECO:0000259" key="1">
    <source>
        <dbReference type="PROSITE" id="PS50191"/>
    </source>
</evidence>
<dbReference type="SUPFAM" id="SSF46938">
    <property type="entry name" value="CRAL/TRIO N-terminal domain"/>
    <property type="match status" value="1"/>
</dbReference>
<organism evidence="2 3">
    <name type="scientific">Euplotes crassus</name>
    <dbReference type="NCBI Taxonomy" id="5936"/>
    <lineage>
        <taxon>Eukaryota</taxon>
        <taxon>Sar</taxon>
        <taxon>Alveolata</taxon>
        <taxon>Ciliophora</taxon>
        <taxon>Intramacronucleata</taxon>
        <taxon>Spirotrichea</taxon>
        <taxon>Hypotrichia</taxon>
        <taxon>Euplotida</taxon>
        <taxon>Euplotidae</taxon>
        <taxon>Moneuplotes</taxon>
    </lineage>
</organism>
<protein>
    <recommendedName>
        <fullName evidence="1">CRAL-TRIO domain-containing protein</fullName>
    </recommendedName>
</protein>
<dbReference type="EMBL" id="CAMPGE010015142">
    <property type="protein sequence ID" value="CAI2373781.1"/>
    <property type="molecule type" value="Genomic_DNA"/>
</dbReference>
<dbReference type="Proteomes" id="UP001295684">
    <property type="component" value="Unassembled WGS sequence"/>
</dbReference>
<dbReference type="AlphaFoldDB" id="A0AAD1XJB3"/>
<accession>A0AAD1XJB3</accession>
<dbReference type="PANTHER" id="PTHR46818:SF1">
    <property type="entry name" value="CHROMOSOME UNDETERMINED SCAFFOLD_125, WHOLE GENOME SHOTGUN SEQUENCE"/>
    <property type="match status" value="1"/>
</dbReference>
<evidence type="ECO:0000313" key="2">
    <source>
        <dbReference type="EMBL" id="CAI2373781.1"/>
    </source>
</evidence>
<dbReference type="PANTHER" id="PTHR46818">
    <property type="entry name" value="DOMAIN-CONTAINING PROTEIN, PUTATIVE-RELATED"/>
    <property type="match status" value="1"/>
</dbReference>
<dbReference type="Gene3D" id="3.40.525.10">
    <property type="entry name" value="CRAL-TRIO lipid binding domain"/>
    <property type="match status" value="1"/>
</dbReference>
<sequence length="324" mass="37724">METVASTVDQVDIKDTCITPDMVDLVDKEDYIYYYLDSEVTKPDIVDRYTPEDFTIFFNHGKNKKERMIYPVEGPYEEKEEEAYEKLLELFEAEGGVPEQMDKRRCMRFLVTNNLKPKNALKNIKSHLEWRKETKPMVLGDIHKKMLDEGYIYIHGRDRSLRPICCANLGVINKLNCEVNDGVFMNWFLCFYLIENFLCKGKVENWIFVADYCGLSLAKLPTKTLKKIMTEAQEHLKCRIRMFFYFNVTFGLRAIYTMVSPFLDKIIKHKTVMKGGSTDDKFLSMAHPSQIEEKFGGEAPNVTQFWPPYCPSNEYDVAESSLTG</sequence>